<dbReference type="Pfam" id="PF03471">
    <property type="entry name" value="CorC_HlyC"/>
    <property type="match status" value="1"/>
</dbReference>
<dbReference type="RefSeq" id="WP_096377950.1">
    <property type="nucleotide sequence ID" value="NZ_AP014609.1"/>
</dbReference>
<dbReference type="PROSITE" id="PS51846">
    <property type="entry name" value="CNNM"/>
    <property type="match status" value="1"/>
</dbReference>
<feature type="domain" description="CBS" evidence="12">
    <location>
        <begin position="290"/>
        <end position="347"/>
    </location>
</feature>
<gene>
    <name evidence="14" type="primary">gldE</name>
    <name evidence="14" type="ORF">BPAY_093</name>
</gene>
<dbReference type="PANTHER" id="PTHR22777">
    <property type="entry name" value="HEMOLYSIN-RELATED"/>
    <property type="match status" value="1"/>
</dbReference>
<dbReference type="Pfam" id="PF00571">
    <property type="entry name" value="CBS"/>
    <property type="match status" value="1"/>
</dbReference>
<organism evidence="14 15">
    <name type="scientific">Blattabacterium cuenoti BPAY</name>
    <dbReference type="NCBI Taxonomy" id="1457031"/>
    <lineage>
        <taxon>Bacteria</taxon>
        <taxon>Pseudomonadati</taxon>
        <taxon>Bacteroidota</taxon>
        <taxon>Flavobacteriia</taxon>
        <taxon>Flavobacteriales</taxon>
        <taxon>Blattabacteriaceae</taxon>
        <taxon>Blattabacterium</taxon>
    </lineage>
</organism>
<dbReference type="SMART" id="SM01091">
    <property type="entry name" value="CorC_HlyC"/>
    <property type="match status" value="1"/>
</dbReference>
<dbReference type="PANTHER" id="PTHR22777:SF32">
    <property type="entry name" value="UPF0053 INNER MEMBRANE PROTEIN YFJD"/>
    <property type="match status" value="1"/>
</dbReference>
<dbReference type="Gene3D" id="3.30.465.10">
    <property type="match status" value="1"/>
</dbReference>
<dbReference type="Pfam" id="PF01595">
    <property type="entry name" value="CNNM"/>
    <property type="match status" value="1"/>
</dbReference>
<keyword evidence="4 10" id="KW-0812">Transmembrane</keyword>
<feature type="transmembrane region" description="Helical" evidence="11">
    <location>
        <begin position="20"/>
        <end position="44"/>
    </location>
</feature>
<evidence type="ECO:0000259" key="12">
    <source>
        <dbReference type="PROSITE" id="PS51371"/>
    </source>
</evidence>
<evidence type="ECO:0000256" key="1">
    <source>
        <dbReference type="ARBA" id="ARBA00004651"/>
    </source>
</evidence>
<dbReference type="NCBIfam" id="TIGR03520">
    <property type="entry name" value="GldE"/>
    <property type="match status" value="1"/>
</dbReference>
<dbReference type="CDD" id="cd04590">
    <property type="entry name" value="CBS_pair_CorC_HlyC_assoc"/>
    <property type="match status" value="1"/>
</dbReference>
<feature type="domain" description="CNNM transmembrane" evidence="13">
    <location>
        <begin position="13"/>
        <end position="209"/>
    </location>
</feature>
<keyword evidence="5" id="KW-0677">Repeat</keyword>
<keyword evidence="3" id="KW-1003">Cell membrane</keyword>
<dbReference type="InterPro" id="IPR046342">
    <property type="entry name" value="CBS_dom_sf"/>
</dbReference>
<dbReference type="Proteomes" id="UP000217805">
    <property type="component" value="Chromosome"/>
</dbReference>
<evidence type="ECO:0000313" key="14">
    <source>
        <dbReference type="EMBL" id="BAR91852.1"/>
    </source>
</evidence>
<dbReference type="InterPro" id="IPR019862">
    <property type="entry name" value="Motility-assoc_prot_GldE"/>
</dbReference>
<dbReference type="InterPro" id="IPR016169">
    <property type="entry name" value="FAD-bd_PCMH_sub2"/>
</dbReference>
<evidence type="ECO:0000256" key="2">
    <source>
        <dbReference type="ARBA" id="ARBA00006337"/>
    </source>
</evidence>
<dbReference type="InterPro" id="IPR044751">
    <property type="entry name" value="Ion_transp-like_CBS"/>
</dbReference>
<dbReference type="InterPro" id="IPR005170">
    <property type="entry name" value="Transptr-assoc_dom"/>
</dbReference>
<evidence type="ECO:0000259" key="13">
    <source>
        <dbReference type="PROSITE" id="PS51846"/>
    </source>
</evidence>
<evidence type="ECO:0000256" key="6">
    <source>
        <dbReference type="ARBA" id="ARBA00022989"/>
    </source>
</evidence>
<keyword evidence="6 10" id="KW-1133">Transmembrane helix</keyword>
<proteinExistence type="inferred from homology"/>
<evidence type="ECO:0000256" key="10">
    <source>
        <dbReference type="PROSITE-ProRule" id="PRU01193"/>
    </source>
</evidence>
<dbReference type="PROSITE" id="PS51371">
    <property type="entry name" value="CBS"/>
    <property type="match status" value="2"/>
</dbReference>
<feature type="transmembrane region" description="Helical" evidence="11">
    <location>
        <begin position="115"/>
        <end position="135"/>
    </location>
</feature>
<keyword evidence="7 9" id="KW-0129">CBS domain</keyword>
<evidence type="ECO:0000256" key="7">
    <source>
        <dbReference type="ARBA" id="ARBA00023122"/>
    </source>
</evidence>
<dbReference type="InterPro" id="IPR036318">
    <property type="entry name" value="FAD-bd_PCMH-like_sf"/>
</dbReference>
<comment type="subcellular location">
    <subcellularLocation>
        <location evidence="1">Cell membrane</location>
        <topology evidence="1">Multi-pass membrane protein</topology>
    </subcellularLocation>
</comment>
<sequence length="442" mass="51569">MEKESSTNIFLEKTLYLVFYFALIIILLLFSALISGSETAFFCIEKKTLDKERKKNSYKGNIVFQILREKKKLLATILISNNFSNIGIVILSSYLITEFLQKKYLVIYKQFHIPIHFLLEVVVLTFILLLFGEIIPKIYASKNNFRFAIFMAKPLIILSKILNPISKIIILISKSIDKKTIKKKNLISVDQLSKALKITSSNPKNVKECQFLQRIVDFGNTETHQIMTPRIDMFALNRNINFSNVLESVRDQGYSRIPIYKDSIDDIEGVLFAKDLLPFIYHKHFQWNRLIHSPFFVPEKKKIDNLLSDFKERKIHLAIVVDEYGGTCGLVTLEDVIEEIVGDIIDEFDEEDMSYSKLNQNNYLFDGKTSLINFYRIMNIKEEVFFENKKGDADTLGGFIMEINKEFPKKKQKINFLNYSFIIKSIDHKRIKTIEVIRKKLN</sequence>
<evidence type="ECO:0000256" key="4">
    <source>
        <dbReference type="ARBA" id="ARBA00022692"/>
    </source>
</evidence>
<comment type="similarity">
    <text evidence="2">Belongs to the UPF0053 family.</text>
</comment>
<dbReference type="SUPFAM" id="SSF54631">
    <property type="entry name" value="CBS-domain pair"/>
    <property type="match status" value="1"/>
</dbReference>
<dbReference type="Gene3D" id="3.10.580.10">
    <property type="entry name" value="CBS-domain"/>
    <property type="match status" value="1"/>
</dbReference>
<feature type="transmembrane region" description="Helical" evidence="11">
    <location>
        <begin position="147"/>
        <end position="172"/>
    </location>
</feature>
<dbReference type="EMBL" id="AP014609">
    <property type="protein sequence ID" value="BAR91852.1"/>
    <property type="molecule type" value="Genomic_DNA"/>
</dbReference>
<evidence type="ECO:0000256" key="9">
    <source>
        <dbReference type="PROSITE-ProRule" id="PRU00703"/>
    </source>
</evidence>
<feature type="domain" description="CBS" evidence="12">
    <location>
        <begin position="227"/>
        <end position="286"/>
    </location>
</feature>
<keyword evidence="15" id="KW-1185">Reference proteome</keyword>
<evidence type="ECO:0000256" key="8">
    <source>
        <dbReference type="ARBA" id="ARBA00023136"/>
    </source>
</evidence>
<protein>
    <submittedName>
        <fullName evidence="14">Gliding motility protein</fullName>
    </submittedName>
</protein>
<feature type="transmembrane region" description="Helical" evidence="11">
    <location>
        <begin position="73"/>
        <end position="95"/>
    </location>
</feature>
<accession>A0ABM7EY12</accession>
<reference evidence="14 15" key="1">
    <citation type="journal article" date="2015" name="Microbes Environ.">
        <title>An Efficient Strategy Developed for Next-Generation Sequencing of Endosymbiont Genomes Performed Using Crude DNA Isolated from Host Tissues: A Case Study of Blattabacterium cuenoti Inhabiting the Fat Bodies of Cockroaches.</title>
        <authorList>
            <person name="Kinjo Y."/>
            <person name="Saitoh S."/>
            <person name="Tokuda G."/>
        </authorList>
    </citation>
    <scope>NUCLEOTIDE SEQUENCE [LARGE SCALE GENOMIC DNA]</scope>
    <source>
        <strain evidence="14 15">BPAY</strain>
    </source>
</reference>
<dbReference type="InterPro" id="IPR002550">
    <property type="entry name" value="CNNM"/>
</dbReference>
<dbReference type="SUPFAM" id="SSF56176">
    <property type="entry name" value="FAD-binding/transporter-associated domain-like"/>
    <property type="match status" value="1"/>
</dbReference>
<keyword evidence="8 10" id="KW-0472">Membrane</keyword>
<evidence type="ECO:0000313" key="15">
    <source>
        <dbReference type="Proteomes" id="UP000217805"/>
    </source>
</evidence>
<evidence type="ECO:0000256" key="5">
    <source>
        <dbReference type="ARBA" id="ARBA00022737"/>
    </source>
</evidence>
<evidence type="ECO:0000256" key="11">
    <source>
        <dbReference type="SAM" id="Phobius"/>
    </source>
</evidence>
<name>A0ABM7EY12_9FLAO</name>
<evidence type="ECO:0000256" key="3">
    <source>
        <dbReference type="ARBA" id="ARBA00022475"/>
    </source>
</evidence>
<dbReference type="InterPro" id="IPR000644">
    <property type="entry name" value="CBS_dom"/>
</dbReference>